<protein>
    <submittedName>
        <fullName evidence="3">RNA polymerase I-specific transcription initiation factor RRN3</fullName>
    </submittedName>
</protein>
<dbReference type="GO" id="GO:0001181">
    <property type="term" value="F:RNA polymerase I general transcription initiation factor activity"/>
    <property type="evidence" value="ECO:0007669"/>
    <property type="project" value="InterPro"/>
</dbReference>
<reference evidence="3 4" key="1">
    <citation type="journal article" date="2012" name="Science">
        <title>The Paleozoic origin of enzymatic lignin decomposition reconstructed from 31 fungal genomes.</title>
        <authorList>
            <person name="Floudas D."/>
            <person name="Binder M."/>
            <person name="Riley R."/>
            <person name="Barry K."/>
            <person name="Blanchette R.A."/>
            <person name="Henrissat B."/>
            <person name="Martinez A.T."/>
            <person name="Otillar R."/>
            <person name="Spatafora J.W."/>
            <person name="Yadav J.S."/>
            <person name="Aerts A."/>
            <person name="Benoit I."/>
            <person name="Boyd A."/>
            <person name="Carlson A."/>
            <person name="Copeland A."/>
            <person name="Coutinho P.M."/>
            <person name="de Vries R.P."/>
            <person name="Ferreira P."/>
            <person name="Findley K."/>
            <person name="Foster B."/>
            <person name="Gaskell J."/>
            <person name="Glotzer D."/>
            <person name="Gorecki P."/>
            <person name="Heitman J."/>
            <person name="Hesse C."/>
            <person name="Hori C."/>
            <person name="Igarashi K."/>
            <person name="Jurgens J.A."/>
            <person name="Kallen N."/>
            <person name="Kersten P."/>
            <person name="Kohler A."/>
            <person name="Kuees U."/>
            <person name="Kumar T.K.A."/>
            <person name="Kuo A."/>
            <person name="LaButti K."/>
            <person name="Larrondo L.F."/>
            <person name="Lindquist E."/>
            <person name="Ling A."/>
            <person name="Lombard V."/>
            <person name="Lucas S."/>
            <person name="Lundell T."/>
            <person name="Martin R."/>
            <person name="McLaughlin D.J."/>
            <person name="Morgenstern I."/>
            <person name="Morin E."/>
            <person name="Murat C."/>
            <person name="Nagy L.G."/>
            <person name="Nolan M."/>
            <person name="Ohm R.A."/>
            <person name="Patyshakuliyeva A."/>
            <person name="Rokas A."/>
            <person name="Ruiz-Duenas F.J."/>
            <person name="Sabat G."/>
            <person name="Salamov A."/>
            <person name="Samejima M."/>
            <person name="Schmutz J."/>
            <person name="Slot J.C."/>
            <person name="St John F."/>
            <person name="Stenlid J."/>
            <person name="Sun H."/>
            <person name="Sun S."/>
            <person name="Syed K."/>
            <person name="Tsang A."/>
            <person name="Wiebenga A."/>
            <person name="Young D."/>
            <person name="Pisabarro A."/>
            <person name="Eastwood D.C."/>
            <person name="Martin F."/>
            <person name="Cullen D."/>
            <person name="Grigoriev I.V."/>
            <person name="Hibbett D.S."/>
        </authorList>
    </citation>
    <scope>NUCLEOTIDE SEQUENCE [LARGE SCALE GENOMIC DNA]</scope>
    <source>
        <strain evidence="3 4">DJM-731 SS1</strain>
    </source>
</reference>
<evidence type="ECO:0000256" key="1">
    <source>
        <dbReference type="ARBA" id="ARBA00010098"/>
    </source>
</evidence>
<dbReference type="GO" id="GO:0005634">
    <property type="term" value="C:nucleus"/>
    <property type="evidence" value="ECO:0007669"/>
    <property type="project" value="TreeGrafter"/>
</dbReference>
<gene>
    <name evidence="3" type="ORF">DACRYDRAFT_60958</name>
</gene>
<dbReference type="InterPro" id="IPR007991">
    <property type="entry name" value="RNA_pol_I_trans_ini_fac_RRN3"/>
</dbReference>
<dbReference type="OrthoDB" id="26970at2759"/>
<feature type="compositionally biased region" description="Acidic residues" evidence="2">
    <location>
        <begin position="624"/>
        <end position="644"/>
    </location>
</feature>
<feature type="region of interest" description="Disordered" evidence="2">
    <location>
        <begin position="620"/>
        <end position="706"/>
    </location>
</feature>
<dbReference type="RefSeq" id="XP_040633189.1">
    <property type="nucleotide sequence ID" value="XM_040775656.1"/>
</dbReference>
<keyword evidence="4" id="KW-1185">Reference proteome</keyword>
<evidence type="ECO:0000256" key="2">
    <source>
        <dbReference type="SAM" id="MobiDB-lite"/>
    </source>
</evidence>
<keyword evidence="3" id="KW-0648">Protein biosynthesis</keyword>
<dbReference type="GO" id="GO:0003743">
    <property type="term" value="F:translation initiation factor activity"/>
    <property type="evidence" value="ECO:0007669"/>
    <property type="project" value="UniProtKB-KW"/>
</dbReference>
<dbReference type="AlphaFoldDB" id="M5GCM1"/>
<dbReference type="OMA" id="VCSPAIV"/>
<keyword evidence="3" id="KW-0396">Initiation factor</keyword>
<feature type="compositionally biased region" description="Acidic residues" evidence="2">
    <location>
        <begin position="244"/>
        <end position="260"/>
    </location>
</feature>
<dbReference type="Pfam" id="PF05327">
    <property type="entry name" value="RRN3"/>
    <property type="match status" value="1"/>
</dbReference>
<evidence type="ECO:0000313" key="4">
    <source>
        <dbReference type="Proteomes" id="UP000030653"/>
    </source>
</evidence>
<accession>M5GCM1</accession>
<dbReference type="EMBL" id="JH795855">
    <property type="protein sequence ID" value="EJU06295.1"/>
    <property type="molecule type" value="Genomic_DNA"/>
</dbReference>
<dbReference type="GO" id="GO:0001042">
    <property type="term" value="F:RNA polymerase I core binding"/>
    <property type="evidence" value="ECO:0007669"/>
    <property type="project" value="TreeGrafter"/>
</dbReference>
<feature type="region of interest" description="Disordered" evidence="2">
    <location>
        <begin position="240"/>
        <end position="271"/>
    </location>
</feature>
<organism evidence="3 4">
    <name type="scientific">Dacryopinax primogenitus (strain DJM 731)</name>
    <name type="common">Brown rot fungus</name>
    <dbReference type="NCBI Taxonomy" id="1858805"/>
    <lineage>
        <taxon>Eukaryota</taxon>
        <taxon>Fungi</taxon>
        <taxon>Dikarya</taxon>
        <taxon>Basidiomycota</taxon>
        <taxon>Agaricomycotina</taxon>
        <taxon>Dacrymycetes</taxon>
        <taxon>Dacrymycetales</taxon>
        <taxon>Dacrymycetaceae</taxon>
        <taxon>Dacryopinax</taxon>
    </lineage>
</organism>
<feature type="compositionally biased region" description="Low complexity" evidence="2">
    <location>
        <begin position="568"/>
        <end position="582"/>
    </location>
</feature>
<dbReference type="Proteomes" id="UP000030653">
    <property type="component" value="Unassembled WGS sequence"/>
</dbReference>
<proteinExistence type="inferred from homology"/>
<feature type="region of interest" description="Disordered" evidence="2">
    <location>
        <begin position="566"/>
        <end position="588"/>
    </location>
</feature>
<dbReference type="GeneID" id="63690718"/>
<dbReference type="HOGENOM" id="CLU_010579_0_0_1"/>
<sequence>MYLTFVKNALGERRKGKNGPYEELVTQFSTASKPGPTTSLEQLRSWLDALSHVVSQLDKLYSSLVDSVLNLPWSTADELFVKSYIAFVGLLVSARPEYLGNVLERNVKGFTYNSGLKVVENLATNGATSPMKRGTVYDRQHALTFHLLSLIPTLPATIFPVLSKHFPHKREPKHAQVTYIRNLLRISAYCSQISGRIMGLVVERAVLIDVEVQIAYEDLEGANDTDADGIFELDPFDLVVGENPPEEEQPEGEQDEEIDLSDISSEGGPDLDLGKEEVTQESVKHAAIHSMVTKLDAILKLLFQYFERVGFPDLTIPQSRSGTSTPTTPAGEDPVFLSPEARQRLLQGQFLHLLHIFDRTILPTSRTRYTQFLLFYLTSLDASFADLFQGLLLQKALFDADTNAVVRLASVSYVAGFVSRANCVNRDNTRRVVSLLCEYLSRRLDLEEDRTDTRGERFYAIAQGIMIIFCFRWRDLQERDTAEDSSDTEDEESAVGPIRTTGLWMPELSVMQRAVTSPLNPLKYCAKHVVHQFAAVAKHTGFLYCHSIIEANRRAGLLYSSAVWNEGSPTSATPTRTSSVRSLAREEPPEMDSFFPFDPYTLPATEGYIESLYRTWAQAKPEGFDDDDTDSESEDEDEEDEEPTSDPTNKTRFLGSGSLGGVSMVSGSWKSDSAASEVEAAAEQLGRSFGGLSISPVTPYMGPRPQ</sequence>
<dbReference type="GO" id="GO:0006361">
    <property type="term" value="P:transcription initiation at RNA polymerase I promoter"/>
    <property type="evidence" value="ECO:0007669"/>
    <property type="project" value="InterPro"/>
</dbReference>
<feature type="compositionally biased region" description="Low complexity" evidence="2">
    <location>
        <begin position="661"/>
        <end position="683"/>
    </location>
</feature>
<dbReference type="PANTHER" id="PTHR12790:SF0">
    <property type="entry name" value="RNA POLYMERASE I-SPECIFIC TRANSCRIPTION INITIATION FACTOR RRN3-RELATED"/>
    <property type="match status" value="1"/>
</dbReference>
<evidence type="ECO:0000313" key="3">
    <source>
        <dbReference type="EMBL" id="EJU06295.1"/>
    </source>
</evidence>
<dbReference type="PANTHER" id="PTHR12790">
    <property type="entry name" value="TRANSCRIPTION INITIATION FACTOR IA RRN3"/>
    <property type="match status" value="1"/>
</dbReference>
<comment type="similarity">
    <text evidence="1">Belongs to the RRN3 family.</text>
</comment>
<dbReference type="STRING" id="1858805.M5GCM1"/>
<name>M5GCM1_DACPD</name>